<dbReference type="InterPro" id="IPR000904">
    <property type="entry name" value="Sec7_dom"/>
</dbReference>
<evidence type="ECO:0000313" key="9">
    <source>
        <dbReference type="Proteomes" id="UP000593566"/>
    </source>
</evidence>
<feature type="compositionally biased region" description="Polar residues" evidence="6">
    <location>
        <begin position="118"/>
        <end position="152"/>
    </location>
</feature>
<dbReference type="GO" id="GO:0005085">
    <property type="term" value="F:guanyl-nucleotide exchange factor activity"/>
    <property type="evidence" value="ECO:0007669"/>
    <property type="project" value="InterPro"/>
</dbReference>
<dbReference type="FunFam" id="1.10.220.20:FF:000002">
    <property type="entry name" value="Brefeldin A-inhibited guanine nucleotide-exchange protein 1"/>
    <property type="match status" value="1"/>
</dbReference>
<accession>A0A8H6FA77</accession>
<reference evidence="8 9" key="1">
    <citation type="journal article" date="2020" name="Genomics">
        <title>Complete, high-quality genomes from long-read metagenomic sequencing of two wolf lichen thalli reveals enigmatic genome architecture.</title>
        <authorList>
            <person name="McKenzie S.K."/>
            <person name="Walston R.F."/>
            <person name="Allen J.L."/>
        </authorList>
    </citation>
    <scope>NUCLEOTIDE SEQUENCE [LARGE SCALE GENOMIC DNA]</scope>
    <source>
        <strain evidence="8">WasteWater1</strain>
    </source>
</reference>
<dbReference type="GO" id="GO:0032012">
    <property type="term" value="P:regulation of ARF protein signal transduction"/>
    <property type="evidence" value="ECO:0007669"/>
    <property type="project" value="InterPro"/>
</dbReference>
<proteinExistence type="predicted"/>
<dbReference type="Pfam" id="PF01369">
    <property type="entry name" value="Sec7"/>
    <property type="match status" value="1"/>
</dbReference>
<feature type="region of interest" description="Disordered" evidence="6">
    <location>
        <begin position="369"/>
        <end position="479"/>
    </location>
</feature>
<keyword evidence="3" id="KW-0653">Protein transport</keyword>
<feature type="domain" description="SEC7" evidence="7">
    <location>
        <begin position="804"/>
        <end position="994"/>
    </location>
</feature>
<dbReference type="SMART" id="SM00222">
    <property type="entry name" value="Sec7"/>
    <property type="match status" value="1"/>
</dbReference>
<protein>
    <recommendedName>
        <fullName evidence="7">SEC7 domain-containing protein</fullName>
    </recommendedName>
</protein>
<dbReference type="Pfam" id="PF16213">
    <property type="entry name" value="DCB"/>
    <property type="match status" value="1"/>
</dbReference>
<evidence type="ECO:0000259" key="7">
    <source>
        <dbReference type="PROSITE" id="PS50190"/>
    </source>
</evidence>
<dbReference type="InterPro" id="IPR032691">
    <property type="entry name" value="Mon2/Sec7/BIG1-like_HUS"/>
</dbReference>
<evidence type="ECO:0000256" key="5">
    <source>
        <dbReference type="ARBA" id="ARBA00060451"/>
    </source>
</evidence>
<dbReference type="InterPro" id="IPR032629">
    <property type="entry name" value="DCB_dom"/>
</dbReference>
<dbReference type="GO" id="GO:0030663">
    <property type="term" value="C:COPI-coated vesicle membrane"/>
    <property type="evidence" value="ECO:0007669"/>
    <property type="project" value="UniProtKB-SubCell"/>
</dbReference>
<dbReference type="Proteomes" id="UP000593566">
    <property type="component" value="Unassembled WGS sequence"/>
</dbReference>
<dbReference type="EMBL" id="JACCJB010000016">
    <property type="protein sequence ID" value="KAF6220413.1"/>
    <property type="molecule type" value="Genomic_DNA"/>
</dbReference>
<feature type="compositionally biased region" description="Polar residues" evidence="6">
    <location>
        <begin position="369"/>
        <end position="384"/>
    </location>
</feature>
<dbReference type="InterPro" id="IPR023394">
    <property type="entry name" value="Sec7_C_sf"/>
</dbReference>
<dbReference type="PANTHER" id="PTHR10663">
    <property type="entry name" value="GUANYL-NUCLEOTIDE EXCHANGE FACTOR"/>
    <property type="match status" value="1"/>
</dbReference>
<keyword evidence="2" id="KW-0963">Cytoplasm</keyword>
<dbReference type="InterPro" id="IPR035999">
    <property type="entry name" value="Sec7_dom_sf"/>
</dbReference>
<feature type="region of interest" description="Disordered" evidence="6">
    <location>
        <begin position="1744"/>
        <end position="1784"/>
    </location>
</feature>
<dbReference type="Pfam" id="PF20252">
    <property type="entry name" value="BIG2_C"/>
    <property type="match status" value="1"/>
</dbReference>
<dbReference type="Pfam" id="PF12783">
    <property type="entry name" value="Sec7-like_HUS"/>
    <property type="match status" value="1"/>
</dbReference>
<feature type="compositionally biased region" description="Polar residues" evidence="6">
    <location>
        <begin position="81"/>
        <end position="95"/>
    </location>
</feature>
<dbReference type="Pfam" id="PF09324">
    <property type="entry name" value="Sec7-like_HDS"/>
    <property type="match status" value="1"/>
</dbReference>
<evidence type="ECO:0000256" key="1">
    <source>
        <dbReference type="ARBA" id="ARBA00022448"/>
    </source>
</evidence>
<dbReference type="PANTHER" id="PTHR10663:SF375">
    <property type="entry name" value="LD29171P"/>
    <property type="match status" value="1"/>
</dbReference>
<organism evidence="8 9">
    <name type="scientific">Letharia lupina</name>
    <dbReference type="NCBI Taxonomy" id="560253"/>
    <lineage>
        <taxon>Eukaryota</taxon>
        <taxon>Fungi</taxon>
        <taxon>Dikarya</taxon>
        <taxon>Ascomycota</taxon>
        <taxon>Pezizomycotina</taxon>
        <taxon>Lecanoromycetes</taxon>
        <taxon>OSLEUM clade</taxon>
        <taxon>Lecanoromycetidae</taxon>
        <taxon>Lecanorales</taxon>
        <taxon>Lecanorineae</taxon>
        <taxon>Parmeliaceae</taxon>
        <taxon>Letharia</taxon>
    </lineage>
</organism>
<dbReference type="Gene3D" id="1.10.1000.11">
    <property type="entry name" value="Arf Nucleotide-binding Site Opener,domain 2"/>
    <property type="match status" value="1"/>
</dbReference>
<evidence type="ECO:0000256" key="4">
    <source>
        <dbReference type="ARBA" id="ARBA00023136"/>
    </source>
</evidence>
<dbReference type="InterPro" id="IPR016024">
    <property type="entry name" value="ARM-type_fold"/>
</dbReference>
<keyword evidence="1" id="KW-0813">Transport</keyword>
<evidence type="ECO:0000256" key="2">
    <source>
        <dbReference type="ARBA" id="ARBA00022490"/>
    </source>
</evidence>
<feature type="compositionally biased region" description="Polar residues" evidence="6">
    <location>
        <begin position="23"/>
        <end position="33"/>
    </location>
</feature>
<dbReference type="InterPro" id="IPR015403">
    <property type="entry name" value="Mon2/Sec7/BIG1-like_HDS"/>
</dbReference>
<dbReference type="GO" id="GO:0015031">
    <property type="term" value="P:protein transport"/>
    <property type="evidence" value="ECO:0007669"/>
    <property type="project" value="UniProtKB-KW"/>
</dbReference>
<dbReference type="RefSeq" id="XP_037149848.1">
    <property type="nucleotide sequence ID" value="XM_037293770.1"/>
</dbReference>
<comment type="caution">
    <text evidence="8">The sequence shown here is derived from an EMBL/GenBank/DDBJ whole genome shotgun (WGS) entry which is preliminary data.</text>
</comment>
<keyword evidence="9" id="KW-1185">Reference proteome</keyword>
<dbReference type="SUPFAM" id="SSF48425">
    <property type="entry name" value="Sec7 domain"/>
    <property type="match status" value="1"/>
</dbReference>
<dbReference type="GeneID" id="59331257"/>
<dbReference type="InterPro" id="IPR046455">
    <property type="entry name" value="Sec7/BIG1-like_C"/>
</dbReference>
<gene>
    <name evidence="8" type="ORF">HO133_002845</name>
</gene>
<sequence length="2037" mass="228498">MADSEQIAPSAEANVAKDPNEAVSESSGAQYQSLAGDKEELQYGQSWKEIEVAETPEEDRNNINGLTEPPEDEQNNPDAAETSSQQTQEPLSPSAPQLPEKDEQGQPPPPDREEEQPTTASKSIGSHPSTTTMNGTSIHQRSDSQSTQATNGTTAVRRFSAPLSSIVFVVSALDQIAASKEARKKKELGDAAQKALDAIKRLDGSPPPEVIFEPLRLATETSSIPLTTTALDCIGKLISYSYFSVPPGVQDPNAPPSSHQQLPLIDRAIETICDCFQNEATPYEIQLQIVKSLLAAVLNDKLIVHGSGLLKAVRQVYNIFLLSKSNTNQQVAQGTLTQMVGTVFERVMTRLSMKEARLNLAKIGSEKGTLNGSTVEINGSSSVLESGEGDANPEPDGVSEANSTWNSDQPVPKEPGERLTLQSLENAKSFDDRRIGDNAPTMVTPAKSAQKRAASGQASTNGDEEHGRPETPDEDEEDEIFVKDAFLVFRSMCRLSHKELPPDQQQDIHSSNMRSKMISLAIIRTTLNNNMAVFTSPLCTIRGTNNEPTSFGQAINQYLRLSVSRNGASSVRRVFEITAEIFWLMLKDMRVGLKREIELFLKEIYLAILERKNAPSFQKLYVMKILKRLTTDPRALVEIYLNYDCESTALDNMFQRSIEHLSRLSGMSVPPAIVSPQQQQQYQDQYTKESDADLDWHDHGKLPPSLTTASLNAPWNHEWDLPVDFLLKQQALDCLVRTLRSLVNWSQDSLAAGAAKLHDMELQDPRDRFRESLERLPAAGSPRMSTAGTPIAPSTPLLEDDPMQLEKAKHRKTALNNGIRQFNFKPKRGVKQLITDGFIRSDSPEDIAAFILQTEALDKAMIGEYLGEGETQNIAIMHAFVDSMDFTRRRFVDALRQFLQSFRLPGEAQKIDRFMLKFAERYITGNPNAFANADTAYVLAYSVIMLNTDQHSVKLKAQRRMTVDDFIKNNRGINDNANLPDEYLTGIYSEIAENEIVLNTERETAAALGMMPQPAVGGIASRVGQAFLQAGRDLQREAYAQASEEMSKKAEQRLRNMIRSQRKTTVKNVMPKFIPATSFKHVGPMFDVTWMSFFSGLSGQMQTTQNIEVIKLCMEGLKLAIQTACLFDLDTPRTAFVTALASFTNLGNLSEMMAKNLEALKVLIEVAQSEGNMLKGSWRDVLTCVSQLDRFQLISGGVDEGVVPDVNRARIQRAPANTSRRQPNRPRPAAIANNSSYHIEIAHESRSSDMIRKVDQIFTSTAQLSGDAIVHFVRALSEVSWQEIQSSGQSDSPRTYSLQKLVEISYYNMTRVRFEWSNIWQILGDHFNEVGCHSNTHVVFFALDSLRQLSMRFMEIEELPGFKFQKDFLKPFEHVMANSSAVTVKDMVLRCLIQMIQARGQNIRSGWKTMFGVFTVAAREPYETIVNLAYDHVTQIYNTRFGVVISQGAFADLVVCLTEFSKNLKFQKKSLAAIETLKSTVPRMLRTPECPLSHRIKPITNGVSEERDALPKAISRQTQEEQFWFPVLFAFHDILMTGEDLEVRSMASNYLFDILKEYGGDFPPDFWDILWRQLLYPIFMVLKSKSEMKNVLNHEDLSVWLSTTMIQALRNMITLFTHYFESLEYMLDRFLDLLALCICQENDTIARIGSNCLQQLILQNVTRFQPEHWSKIVGSFVELFERTTAHQLFSAATTSSDSSSIAEDESVRKPSVAEVSTIKDLPLTTSPTISTFASAGPEATKLDKAHYAPSESDEATLAEQSMRSRAGSTRTNISPPPTPSAANAELEDYRPQSGLQQQPIVVTAARRKFFNKIITRCVLQLLMIETVNELFSNDAVYAQIPSSELLRLMGLLKSSYTFAKKFNNNKGLRMRLWREGFMKQPPNLLKQESGSAACYVNILLRMYHDEGEERRRSRAETEAALIPLCADIIRSFVLLDETQPRNIEAWRPVVVDVMEGYTNFARDDFERHIETFYPLGVDLLNREPGSEIRVALQALLRRIGEIRMGMQPREHTPVQTPTSPRSTSGAYFERRRGSRGR</sequence>
<keyword evidence="4" id="KW-0472">Membrane</keyword>
<dbReference type="Gene3D" id="1.10.220.20">
    <property type="match status" value="1"/>
</dbReference>
<evidence type="ECO:0000256" key="6">
    <source>
        <dbReference type="SAM" id="MobiDB-lite"/>
    </source>
</evidence>
<feature type="compositionally biased region" description="Polar residues" evidence="6">
    <location>
        <begin position="1758"/>
        <end position="1773"/>
    </location>
</feature>
<feature type="region of interest" description="Disordered" evidence="6">
    <location>
        <begin position="1"/>
        <end position="152"/>
    </location>
</feature>
<comment type="subcellular location">
    <subcellularLocation>
        <location evidence="5">Cytoplasmic vesicle</location>
        <location evidence="5">COPI-coated vesicle membrane</location>
    </subcellularLocation>
</comment>
<dbReference type="FunFam" id="1.10.1000.11:FF:000003">
    <property type="entry name" value="Brefeldin A-inhibited guanine nucleotide-exchange protein 1"/>
    <property type="match status" value="1"/>
</dbReference>
<feature type="compositionally biased region" description="Polar residues" evidence="6">
    <location>
        <begin position="400"/>
        <end position="409"/>
    </location>
</feature>
<feature type="region of interest" description="Disordered" evidence="6">
    <location>
        <begin position="779"/>
        <end position="799"/>
    </location>
</feature>
<evidence type="ECO:0000313" key="8">
    <source>
        <dbReference type="EMBL" id="KAF6220413.1"/>
    </source>
</evidence>
<name>A0A8H6FA77_9LECA</name>
<feature type="region of interest" description="Disordered" evidence="6">
    <location>
        <begin position="2006"/>
        <end position="2037"/>
    </location>
</feature>
<feature type="compositionally biased region" description="Polar residues" evidence="6">
    <location>
        <begin position="2013"/>
        <end position="2025"/>
    </location>
</feature>
<dbReference type="CDD" id="cd00171">
    <property type="entry name" value="Sec7"/>
    <property type="match status" value="1"/>
</dbReference>
<evidence type="ECO:0000256" key="3">
    <source>
        <dbReference type="ARBA" id="ARBA00022927"/>
    </source>
</evidence>
<dbReference type="PROSITE" id="PS50190">
    <property type="entry name" value="SEC7"/>
    <property type="match status" value="1"/>
</dbReference>
<dbReference type="SUPFAM" id="SSF48371">
    <property type="entry name" value="ARM repeat"/>
    <property type="match status" value="1"/>
</dbReference>